<dbReference type="Proteomes" id="UP000516786">
    <property type="component" value="Plasmid pZXPA-20-602k"/>
</dbReference>
<protein>
    <submittedName>
        <fullName evidence="1">Uncharacterized protein</fullName>
    </submittedName>
</protein>
<evidence type="ECO:0000313" key="1">
    <source>
        <dbReference type="EMBL" id="ORL61981.1"/>
    </source>
</evidence>
<dbReference type="OrthoDB" id="6979106at2"/>
<accession>A0A1X0ZGU7</accession>
<evidence type="ECO:0000313" key="2">
    <source>
        <dbReference type="EMBL" id="QOD01229.1"/>
    </source>
</evidence>
<dbReference type="AlphaFoldDB" id="A0A1X0ZGU7"/>
<evidence type="ECO:0000313" key="4">
    <source>
        <dbReference type="Proteomes" id="UP000516786"/>
    </source>
</evidence>
<gene>
    <name evidence="1" type="ORF">B7H17_19935</name>
    <name evidence="2" type="ORF">ID616_32045</name>
</gene>
<name>A0A1X0ZGU7_PSEPU</name>
<sequence length="383" mass="42775">MYKEQWERLVQQKALALSEADANAIVARAYGHKRLDIGTDKLVDPIDGLQVIKSPDEIKALPDRTHQMMEFVRMATNMDPLRSTLDDVRKGHPQGTLIATMWGFSSFDALKHYAAQDRIDPTSQSAEEMARFKHRMGFMPPSQYLLGRDYSGNTLVIHTDPPLISKWIDQVICMNRLDDLLVAVVRATPDGDNYLNHYSREHDVFRKPLSEDHSSFILGARQKNPGHRLAVTILPDRTYTLEQLVSAHFSALSEGAERGSTLIIDRLTLARDEESIDAGLKLAKSAKINVVLTITHPDPVLWNKFQSRAIFGFDRNMLATGNLQMDQSLAASSPFVGPRGTNLQLAYHSDETGVKFSVAQLAPETKPQGATIFKRIFGKPIAG</sequence>
<dbReference type="EMBL" id="CP061724">
    <property type="protein sequence ID" value="QOD01229.1"/>
    <property type="molecule type" value="Genomic_DNA"/>
</dbReference>
<geneLocation type="plasmid" evidence="2 4">
    <name>pZXPA-20-602k</name>
</geneLocation>
<proteinExistence type="predicted"/>
<keyword evidence="2" id="KW-0614">Plasmid</keyword>
<organism evidence="1 3">
    <name type="scientific">Pseudomonas putida</name>
    <name type="common">Arthrobacter siderocapsulatus</name>
    <dbReference type="NCBI Taxonomy" id="303"/>
    <lineage>
        <taxon>Bacteria</taxon>
        <taxon>Pseudomonadati</taxon>
        <taxon>Pseudomonadota</taxon>
        <taxon>Gammaproteobacteria</taxon>
        <taxon>Pseudomonadales</taxon>
        <taxon>Pseudomonadaceae</taxon>
        <taxon>Pseudomonas</taxon>
    </lineage>
</organism>
<dbReference type="RefSeq" id="WP_084852004.1">
    <property type="nucleotide sequence ID" value="NZ_CP061724.1"/>
</dbReference>
<dbReference type="Proteomes" id="UP000193675">
    <property type="component" value="Unassembled WGS sequence"/>
</dbReference>
<reference evidence="1 3" key="1">
    <citation type="submission" date="2017-04" db="EMBL/GenBank/DDBJ databases">
        <title>Presence of VIM-2 positive Pseudomonas species in chickens and their surrounding environment.</title>
        <authorList>
            <person name="Zhang R."/>
        </authorList>
    </citation>
    <scope>NUCLEOTIDE SEQUENCE [LARGE SCALE GENOMIC DNA]</scope>
    <source>
        <strain evidence="1 3">DZ-C18</strain>
    </source>
</reference>
<dbReference type="EMBL" id="NBWC01000031">
    <property type="protein sequence ID" value="ORL61981.1"/>
    <property type="molecule type" value="Genomic_DNA"/>
</dbReference>
<reference evidence="2 4" key="2">
    <citation type="submission" date="2020-09" db="EMBL/GenBank/DDBJ databases">
        <title>Co-existence of a novel multidrug-resistance efflux pump with carbapenem resistance gene blaVIM-2 in one megaplasmid in Pseudomonas putida.</title>
        <authorList>
            <person name="Peng K."/>
            <person name="Li R."/>
        </authorList>
    </citation>
    <scope>NUCLEOTIDE SEQUENCE [LARGE SCALE GENOMIC DNA]</scope>
    <source>
        <strain evidence="2 4">ZXPA-20</strain>
        <plasmid evidence="2 4">pZXPA-20-602k</plasmid>
    </source>
</reference>
<evidence type="ECO:0000313" key="3">
    <source>
        <dbReference type="Proteomes" id="UP000193675"/>
    </source>
</evidence>